<dbReference type="VEuPathDB" id="FungiDB:A1Q1_06209"/>
<feature type="compositionally biased region" description="Low complexity" evidence="1">
    <location>
        <begin position="278"/>
        <end position="290"/>
    </location>
</feature>
<dbReference type="PANTHER" id="PTHR15665:SF1">
    <property type="entry name" value="PROTEIN ASTEROID HOMOLOG 1"/>
    <property type="match status" value="1"/>
</dbReference>
<sequence length="704" mass="74963">MAAQVSTARVFYSLSASTRSSPTFNNKGDTILPPFCRGAFVAALNSLGVRTHFVPQGEADGVCVVLADEMGGYVLGRDTDFVILSAGASDKLRGYAPLDMMEWTDSAPPEDADAPPAADFTTVAAKRPRSARSRMLPPTDAANPTLVLATYATAPLCRRLRLDAPMLPLLSSLVGNDYTPQWAGEALFPRMRPGDRIERVARVLSELRPNVSSADELVRRAVRRLWAKPFVDDAAVAELTDAVIDATIQYVLPPPDCCAQFPFCGELDAGCRTATASRATSAAPSRAPTPGGSTSGHCGQHSDAVVAYAAAQREGRLNSLASAYLHPDRVHLWSALEDPSTASCRASVAACRARLAAYTILDAAVGGLRFPPASAEMLDEQKQDQEANALLGIEAEEEQSEERPRVVTEYLRQGGGRIVVARRAVLPPQGEAVDGDELENGDAANGAEANGRRNGETPECLLPLAERQRLYLHHLGADTPAILALPPRLHPLVAAVRLLLSTGGDWTRSEIEALLRGCIGSLAAWDAAKDTATDTEPESAYATANEEPEPSSPLSPRLERIMSGKSQTFDPEITPPAVELTSRATRLVAALTSALQDSQALAQALLLPPPHGSPHVWIAGAALHSLLNGQDPPPGAGWAWNRAAKNQWKRAVAATLEGYDLPSAPAETKKSRKKNKNRGKKASEPEKGGKDNGPANRFDLLVGM</sequence>
<dbReference type="HOGENOM" id="CLU_024468_0_0_1"/>
<feature type="region of interest" description="Disordered" evidence="1">
    <location>
        <begin position="659"/>
        <end position="704"/>
    </location>
</feature>
<dbReference type="EMBL" id="ALBS01000328">
    <property type="protein sequence ID" value="EJT45312.1"/>
    <property type="molecule type" value="Genomic_DNA"/>
</dbReference>
<dbReference type="RefSeq" id="XP_014176893.1">
    <property type="nucleotide sequence ID" value="XM_014321418.1"/>
</dbReference>
<dbReference type="PANTHER" id="PTHR15665">
    <property type="entry name" value="ASTEROID PROTEIN"/>
    <property type="match status" value="1"/>
</dbReference>
<accession>J6ERG5</accession>
<dbReference type="AlphaFoldDB" id="J6ERG5"/>
<dbReference type="OrthoDB" id="25987at2759"/>
<evidence type="ECO:0000313" key="3">
    <source>
        <dbReference type="Proteomes" id="UP000002748"/>
    </source>
</evidence>
<dbReference type="InterPro" id="IPR026832">
    <property type="entry name" value="Asteroid"/>
</dbReference>
<feature type="region of interest" description="Disordered" evidence="1">
    <location>
        <begin position="278"/>
        <end position="299"/>
    </location>
</feature>
<dbReference type="GeneID" id="25989721"/>
<organism evidence="2 3">
    <name type="scientific">Trichosporon asahii var. asahii (strain ATCC 90039 / CBS 2479 / JCM 2466 / KCTC 7840 / NBRC 103889/ NCYC 2677 / UAMH 7654)</name>
    <name type="common">Yeast</name>
    <dbReference type="NCBI Taxonomy" id="1186058"/>
    <lineage>
        <taxon>Eukaryota</taxon>
        <taxon>Fungi</taxon>
        <taxon>Dikarya</taxon>
        <taxon>Basidiomycota</taxon>
        <taxon>Agaricomycotina</taxon>
        <taxon>Tremellomycetes</taxon>
        <taxon>Trichosporonales</taxon>
        <taxon>Trichosporonaceae</taxon>
        <taxon>Trichosporon</taxon>
    </lineage>
</organism>
<feature type="compositionally biased region" description="Basic residues" evidence="1">
    <location>
        <begin position="670"/>
        <end position="680"/>
    </location>
</feature>
<reference evidence="2 3" key="1">
    <citation type="journal article" date="2012" name="Eukaryot. Cell">
        <title>Draft genome sequence of CBS 2479, the standard type strain of Trichosporon asahii.</title>
        <authorList>
            <person name="Yang R.Y."/>
            <person name="Li H.T."/>
            <person name="Zhu H."/>
            <person name="Zhou G.P."/>
            <person name="Wang M."/>
            <person name="Wang L."/>
        </authorList>
    </citation>
    <scope>NUCLEOTIDE SEQUENCE [LARGE SCALE GENOMIC DNA]</scope>
    <source>
        <strain evidence="3">ATCC 90039 / CBS 2479 / JCM 2466 / KCTC 7840 / NCYC 2677 / UAMH 7654</strain>
    </source>
</reference>
<protein>
    <submittedName>
        <fullName evidence="2">Uncharacterized protein</fullName>
    </submittedName>
</protein>
<gene>
    <name evidence="2" type="ORF">A1Q1_06209</name>
</gene>
<dbReference type="KEGG" id="tasa:A1Q1_06209"/>
<evidence type="ECO:0000313" key="2">
    <source>
        <dbReference type="EMBL" id="EJT45312.1"/>
    </source>
</evidence>
<comment type="caution">
    <text evidence="2">The sequence shown here is derived from an EMBL/GenBank/DDBJ whole genome shotgun (WGS) entry which is preliminary data.</text>
</comment>
<dbReference type="Proteomes" id="UP000002748">
    <property type="component" value="Unassembled WGS sequence"/>
</dbReference>
<feature type="region of interest" description="Disordered" evidence="1">
    <location>
        <begin position="431"/>
        <end position="456"/>
    </location>
</feature>
<feature type="compositionally biased region" description="Basic and acidic residues" evidence="1">
    <location>
        <begin position="681"/>
        <end position="690"/>
    </location>
</feature>
<name>J6ERG5_TRIAS</name>
<proteinExistence type="predicted"/>
<feature type="region of interest" description="Disordered" evidence="1">
    <location>
        <begin position="529"/>
        <end position="557"/>
    </location>
</feature>
<evidence type="ECO:0000256" key="1">
    <source>
        <dbReference type="SAM" id="MobiDB-lite"/>
    </source>
</evidence>